<keyword evidence="1" id="KW-0732">Signal</keyword>
<evidence type="ECO:0000256" key="1">
    <source>
        <dbReference type="ARBA" id="ARBA00022729"/>
    </source>
</evidence>
<protein>
    <recommendedName>
        <fullName evidence="4">ASPIC/UnbV domain-containing protein</fullName>
    </recommendedName>
</protein>
<reference evidence="5 6" key="1">
    <citation type="submission" date="2016-01" db="EMBL/GenBank/DDBJ databases">
        <title>The draft genome sequence of Aquimarina sp. RZW4-3-2.</title>
        <authorList>
            <person name="Wang Y."/>
        </authorList>
    </citation>
    <scope>NUCLEOTIDE SEQUENCE [LARGE SCALE GENOMIC DNA]</scope>
    <source>
        <strain evidence="5 6">RZW4-3-2</strain>
    </source>
</reference>
<evidence type="ECO:0000313" key="6">
    <source>
        <dbReference type="Proteomes" id="UP000076715"/>
    </source>
</evidence>
<dbReference type="Pfam" id="PF13517">
    <property type="entry name" value="FG-GAP_3"/>
    <property type="match status" value="5"/>
</dbReference>
<dbReference type="PANTHER" id="PTHR16026">
    <property type="entry name" value="CARTILAGE ACIDIC PROTEIN 1"/>
    <property type="match status" value="1"/>
</dbReference>
<name>A0A162ZYZ2_9FLAO</name>
<dbReference type="Proteomes" id="UP000076715">
    <property type="component" value="Unassembled WGS sequence"/>
</dbReference>
<evidence type="ECO:0000256" key="2">
    <source>
        <dbReference type="ARBA" id="ARBA00022737"/>
    </source>
</evidence>
<keyword evidence="2" id="KW-0677">Repeat</keyword>
<dbReference type="SMART" id="SM00191">
    <property type="entry name" value="Int_alpha"/>
    <property type="match status" value="2"/>
</dbReference>
<dbReference type="SUPFAM" id="SSF69318">
    <property type="entry name" value="Integrin alpha N-terminal domain"/>
    <property type="match status" value="3"/>
</dbReference>
<dbReference type="PANTHER" id="PTHR16026:SF0">
    <property type="entry name" value="CARTILAGE ACIDIC PROTEIN 1"/>
    <property type="match status" value="1"/>
</dbReference>
<evidence type="ECO:0000259" key="4">
    <source>
        <dbReference type="Pfam" id="PF07593"/>
    </source>
</evidence>
<dbReference type="EMBL" id="LQRT01000016">
    <property type="protein sequence ID" value="KZS40143.1"/>
    <property type="molecule type" value="Genomic_DNA"/>
</dbReference>
<dbReference type="InterPro" id="IPR011519">
    <property type="entry name" value="UnbV_ASPIC"/>
</dbReference>
<evidence type="ECO:0000313" key="5">
    <source>
        <dbReference type="EMBL" id="KZS40143.1"/>
    </source>
</evidence>
<dbReference type="AlphaFoldDB" id="A0A162ZYZ2"/>
<dbReference type="InterPro" id="IPR013519">
    <property type="entry name" value="Int_alpha_beta-p"/>
</dbReference>
<dbReference type="Gene3D" id="2.130.10.130">
    <property type="entry name" value="Integrin alpha, N-terminal"/>
    <property type="match status" value="3"/>
</dbReference>
<comment type="caution">
    <text evidence="5">The sequence shown here is derived from an EMBL/GenBank/DDBJ whole genome shotgun (WGS) entry which is preliminary data.</text>
</comment>
<dbReference type="InterPro" id="IPR013517">
    <property type="entry name" value="FG-GAP"/>
</dbReference>
<sequence length="1084" mass="121742">MLMSCQDELKTSEKQFRRLTKEQTKINFQNTLTENDSINYFSYSYLYMGGGIAVGDINNDGYTDIFFTGNMVPNKLYLNQGNLTFKDITAEAKVSGGKQWFTGVTMADVNGDGYLDIYCAVAGKSEPKNNLLYINNGDSTFTEKGTEYGVDDKGNSVQGTFFDYDLDGDLDLYVANYPPTRFSAPNDYYLFKMNTVKDVESDKLYRNEGDRFIDVTDVSGVRSFGLTLSATVGDLNEDGWPDIYVSNDFSTPDYMYLNNQDGTFKEVLKTATKQTSFYGMGVDIADYNNDGLLDILQVDMDAKNNRRAKANMASMNPAIFWSTVNSGFHYQYMHNSLQMNSGVLKNDVPDFSNLSRLAGVSSTDWSWGPLFADLDNDGWKDIFISNGTRREINNRDYFNQLSKVRNKRDSLLERSLAIPSEKIDNFVFRNKGDLTFEKVNTLWGISYKGFSNGCVYVDLDNDGDLEIVTNNIDDYASVFENTNVAANNYISIKLRGQEKNPYGIGARVYVSTSEKTQMQELSLTRGFQSSVAPKLHFGLKKENEISELKVIWPDKRQQIIKNIQSNQQIVLDYKNATLIKKTTTDNVTKVFTTVISDSLRLSHKHEENVYDDFAKEILLPHKTSAFGPGIAVGDLNGDDLDDLYIGGAAKHVGGLYYQTKNGFEKQDSNAINNDKAYEDLGALIFDADNDGDNDLYIVSGGNEYGKDSELLQDRLYINNGLGEFFKSASALPKMITSGSRVYAEDYDKDGDLDVFIGGRLAPGNYPLPANSYLLENVSKNGIAKFIDVTLKKAPELYKLGMVTSAVWTDFDKDDWIDLIIVGEWMPIKVFKNNKGKDFVDISEQTGLQDTTGWWFSCKEGDFDNDGDKDFIIGNLGLNYKYQANAEETFDIYYHDFDSNMTKDIVLSYFNDGQKFPVRGRQCSSDQMPGIKNKFKNYASFSNATLEDIYTKKYLEDALHYQVKSFASIYLENKDGKFQIHRLPVEAQISSVNQILVQDFDKDGNLDALLAGNLYSSEVETPRADAGIGLFLKGKGDGAFKPINASKSGFYAPNDVKDMATVKTSKGDFIICAKNNDYVQLIKIN</sequence>
<feature type="domain" description="ASPIC/UnbV" evidence="4">
    <location>
        <begin position="503"/>
        <end position="569"/>
    </location>
</feature>
<accession>A0A162ZYZ2</accession>
<dbReference type="InterPro" id="IPR028994">
    <property type="entry name" value="Integrin_alpha_N"/>
</dbReference>
<dbReference type="STRING" id="1642818.AWE51_25205"/>
<gene>
    <name evidence="5" type="ORF">AWE51_25205</name>
</gene>
<organism evidence="5 6">
    <name type="scientific">Aquimarina aggregata</name>
    <dbReference type="NCBI Taxonomy" id="1642818"/>
    <lineage>
        <taxon>Bacteria</taxon>
        <taxon>Pseudomonadati</taxon>
        <taxon>Bacteroidota</taxon>
        <taxon>Flavobacteriia</taxon>
        <taxon>Flavobacteriales</taxon>
        <taxon>Flavobacteriaceae</taxon>
        <taxon>Aquimarina</taxon>
    </lineage>
</organism>
<evidence type="ECO:0000256" key="3">
    <source>
        <dbReference type="ARBA" id="ARBA00023180"/>
    </source>
</evidence>
<dbReference type="InterPro" id="IPR027039">
    <property type="entry name" value="Crtac1"/>
</dbReference>
<dbReference type="OrthoDB" id="9816120at2"/>
<dbReference type="Pfam" id="PF07593">
    <property type="entry name" value="UnbV_ASPIC"/>
    <property type="match status" value="1"/>
</dbReference>
<proteinExistence type="predicted"/>
<keyword evidence="3" id="KW-0325">Glycoprotein</keyword>
<keyword evidence="6" id="KW-1185">Reference proteome</keyword>